<accession>A0ABN6M1V0</accession>
<evidence type="ECO:0000313" key="4">
    <source>
        <dbReference type="Proteomes" id="UP000830055"/>
    </source>
</evidence>
<evidence type="ECO:0000256" key="1">
    <source>
        <dbReference type="ARBA" id="ARBA00008791"/>
    </source>
</evidence>
<name>A0ABN6M1V0_9BACT</name>
<dbReference type="PANTHER" id="PTHR46268:SF6">
    <property type="entry name" value="UNIVERSAL STRESS PROTEIN UP12"/>
    <property type="match status" value="1"/>
</dbReference>
<comment type="similarity">
    <text evidence="1">Belongs to the universal stress protein A family.</text>
</comment>
<dbReference type="Pfam" id="PF00582">
    <property type="entry name" value="Usp"/>
    <property type="match status" value="1"/>
</dbReference>
<dbReference type="InterPro" id="IPR006015">
    <property type="entry name" value="Universal_stress_UspA"/>
</dbReference>
<organism evidence="3 4">
    <name type="scientific">Desulfofustis limnaeus</name>
    <dbReference type="NCBI Taxonomy" id="2740163"/>
    <lineage>
        <taxon>Bacteria</taxon>
        <taxon>Pseudomonadati</taxon>
        <taxon>Thermodesulfobacteriota</taxon>
        <taxon>Desulfobulbia</taxon>
        <taxon>Desulfobulbales</taxon>
        <taxon>Desulfocapsaceae</taxon>
        <taxon>Desulfofustis</taxon>
    </lineage>
</organism>
<evidence type="ECO:0000313" key="3">
    <source>
        <dbReference type="EMBL" id="BDD86095.1"/>
    </source>
</evidence>
<feature type="domain" description="UspA" evidence="2">
    <location>
        <begin position="3"/>
        <end position="144"/>
    </location>
</feature>
<protein>
    <recommendedName>
        <fullName evidence="2">UspA domain-containing protein</fullName>
    </recommendedName>
</protein>
<dbReference type="SUPFAM" id="SSF52402">
    <property type="entry name" value="Adenine nucleotide alpha hydrolases-like"/>
    <property type="match status" value="1"/>
</dbReference>
<dbReference type="CDD" id="cd00293">
    <property type="entry name" value="USP-like"/>
    <property type="match status" value="1"/>
</dbReference>
<dbReference type="PANTHER" id="PTHR46268">
    <property type="entry name" value="STRESS RESPONSE PROTEIN NHAX"/>
    <property type="match status" value="1"/>
</dbReference>
<gene>
    <name evidence="3" type="ORF">DPPLL_04600</name>
</gene>
<dbReference type="InterPro" id="IPR006016">
    <property type="entry name" value="UspA"/>
</dbReference>
<dbReference type="Proteomes" id="UP000830055">
    <property type="component" value="Chromosome"/>
</dbReference>
<proteinExistence type="inferred from homology"/>
<keyword evidence="4" id="KW-1185">Reference proteome</keyword>
<reference evidence="3 4" key="1">
    <citation type="submission" date="2022-01" db="EMBL/GenBank/DDBJ databases">
        <title>Desulfofustis limnae sp. nov., a novel mesophilic sulfate-reducing bacterium isolated from marsh soil.</title>
        <authorList>
            <person name="Watanabe M."/>
            <person name="Takahashi A."/>
            <person name="Kojima H."/>
            <person name="Fukui M."/>
        </authorList>
    </citation>
    <scope>NUCLEOTIDE SEQUENCE [LARGE SCALE GENOMIC DNA]</scope>
    <source>
        <strain evidence="3 4">PPLL</strain>
    </source>
</reference>
<dbReference type="PRINTS" id="PR01438">
    <property type="entry name" value="UNVRSLSTRESS"/>
</dbReference>
<dbReference type="InterPro" id="IPR014729">
    <property type="entry name" value="Rossmann-like_a/b/a_fold"/>
</dbReference>
<evidence type="ECO:0000259" key="2">
    <source>
        <dbReference type="Pfam" id="PF00582"/>
    </source>
</evidence>
<dbReference type="RefSeq" id="WP_284153192.1">
    <property type="nucleotide sequence ID" value="NZ_AP025516.1"/>
</dbReference>
<dbReference type="EMBL" id="AP025516">
    <property type="protein sequence ID" value="BDD86095.1"/>
    <property type="molecule type" value="Genomic_DNA"/>
</dbReference>
<sequence>MAIKKIMVPLTFTQYSQGILEYASIFAEALGAELILVNVINQRDLEAVDKITSFGFKVDTEHYLETIKKERREVISQLAEKLSLPDDRVSFTFLVGEPSTELLRYVVEADIDLVVMGIKARDLQHLFAGSVAERLFRRCPVPIISYRGGKTSAEMSQWIKKHIIQS</sequence>
<dbReference type="Gene3D" id="3.40.50.620">
    <property type="entry name" value="HUPs"/>
    <property type="match status" value="1"/>
</dbReference>